<dbReference type="OrthoDB" id="9770347at2"/>
<feature type="transmembrane region" description="Helical" evidence="7">
    <location>
        <begin position="21"/>
        <end position="43"/>
    </location>
</feature>
<feature type="transmembrane region" description="Helical" evidence="7">
    <location>
        <begin position="289"/>
        <end position="310"/>
    </location>
</feature>
<dbReference type="RefSeq" id="WP_015813378.1">
    <property type="nucleotide sequence ID" value="NC_013037.1"/>
</dbReference>
<dbReference type="Pfam" id="PF13440">
    <property type="entry name" value="Polysacc_synt_3"/>
    <property type="match status" value="1"/>
</dbReference>
<dbReference type="PANTHER" id="PTHR30250:SF10">
    <property type="entry name" value="LIPOPOLYSACCHARIDE BIOSYNTHESIS PROTEIN WZXC"/>
    <property type="match status" value="1"/>
</dbReference>
<keyword evidence="3" id="KW-1003">Cell membrane</keyword>
<dbReference type="InterPro" id="IPR050833">
    <property type="entry name" value="Poly_Biosynth_Transport"/>
</dbReference>
<dbReference type="KEGG" id="dfe:Dfer_3930"/>
<feature type="transmembrane region" description="Helical" evidence="7">
    <location>
        <begin position="49"/>
        <end position="73"/>
    </location>
</feature>
<evidence type="ECO:0000256" key="5">
    <source>
        <dbReference type="ARBA" id="ARBA00022989"/>
    </source>
</evidence>
<feature type="transmembrane region" description="Helical" evidence="7">
    <location>
        <begin position="386"/>
        <end position="405"/>
    </location>
</feature>
<feature type="transmembrane region" description="Helical" evidence="7">
    <location>
        <begin position="150"/>
        <end position="170"/>
    </location>
</feature>
<feature type="transmembrane region" description="Helical" evidence="7">
    <location>
        <begin position="362"/>
        <end position="380"/>
    </location>
</feature>
<feature type="transmembrane region" description="Helical" evidence="7">
    <location>
        <begin position="452"/>
        <end position="470"/>
    </location>
</feature>
<evidence type="ECO:0000313" key="9">
    <source>
        <dbReference type="Proteomes" id="UP000002011"/>
    </source>
</evidence>
<feature type="transmembrane region" description="Helical" evidence="7">
    <location>
        <begin position="120"/>
        <end position="138"/>
    </location>
</feature>
<comment type="subcellular location">
    <subcellularLocation>
        <location evidence="1">Cell membrane</location>
        <topology evidence="1">Multi-pass membrane protein</topology>
    </subcellularLocation>
</comment>
<gene>
    <name evidence="8" type="ordered locus">Dfer_3930</name>
</gene>
<dbReference type="EMBL" id="CP001619">
    <property type="protein sequence ID" value="ACT95134.1"/>
    <property type="molecule type" value="Genomic_DNA"/>
</dbReference>
<dbReference type="HOGENOM" id="CLU_026911_5_2_10"/>
<keyword evidence="6 7" id="KW-0472">Membrane</keyword>
<evidence type="ECO:0000256" key="4">
    <source>
        <dbReference type="ARBA" id="ARBA00022692"/>
    </source>
</evidence>
<name>C6VXV1_DYAFD</name>
<dbReference type="PANTHER" id="PTHR30250">
    <property type="entry name" value="PST FAMILY PREDICTED COLANIC ACID TRANSPORTER"/>
    <property type="match status" value="1"/>
</dbReference>
<evidence type="ECO:0000313" key="8">
    <source>
        <dbReference type="EMBL" id="ACT95134.1"/>
    </source>
</evidence>
<dbReference type="STRING" id="471854.Dfer_3930"/>
<evidence type="ECO:0000256" key="2">
    <source>
        <dbReference type="ARBA" id="ARBA00007430"/>
    </source>
</evidence>
<keyword evidence="9" id="KW-1185">Reference proteome</keyword>
<sequence>MENTTPDTFERSVFSGIRWNLIVSFGGQLSNIGFTLLLSRLLGPGDFGLLAAAMALSGLIETLGSLGITSALTQRAHLTDRFYSAALLVSCTVAGIMMLTIGFASPLLAAFYGKPQLRDVFLLIMWSIPLQAIEIFPLAGLQRKLAFDKIAFTSLLSTIAAGITAVWLAYAGYGWLALGVKLLVAQGVRTASFCFFAWPRFRFQPALAEVRELLRFGLPQSLSQFLLVFGRKIDDILIGKWMGTGVLGVYSLAYNLYIWPVSNIKGRISQVIFAAFSKIQTDRSAMADYYLKTASLATLIGFPVIVGFSAVCDLAVPVIMGEKWVDAIPVLRILGLASLFEVSVFPGAIYQAIGHTKAYLKIIFITRMVTASGIVIALVLDFGLEGVATSIVVTSLIGFFVYNHFVRKIISVTHLALTQVITRNGIYSVAMLGVIWAVRYASAGFLPKAAELALSIVVGAGCYWMMMRKYHPEVLALKRL</sequence>
<protein>
    <submittedName>
        <fullName evidence="8">Polysaccharide biosynthesis protein</fullName>
    </submittedName>
</protein>
<feature type="transmembrane region" description="Helical" evidence="7">
    <location>
        <begin position="330"/>
        <end position="350"/>
    </location>
</feature>
<proteinExistence type="inferred from homology"/>
<dbReference type="eggNOG" id="COG2244">
    <property type="taxonomic scope" value="Bacteria"/>
</dbReference>
<keyword evidence="5 7" id="KW-1133">Transmembrane helix</keyword>
<evidence type="ECO:0000256" key="7">
    <source>
        <dbReference type="SAM" id="Phobius"/>
    </source>
</evidence>
<organism evidence="8 9">
    <name type="scientific">Dyadobacter fermentans (strain ATCC 700827 / DSM 18053 / CIP 107007 / KCTC 52180 / NS114)</name>
    <dbReference type="NCBI Taxonomy" id="471854"/>
    <lineage>
        <taxon>Bacteria</taxon>
        <taxon>Pseudomonadati</taxon>
        <taxon>Bacteroidota</taxon>
        <taxon>Cytophagia</taxon>
        <taxon>Cytophagales</taxon>
        <taxon>Spirosomataceae</taxon>
        <taxon>Dyadobacter</taxon>
    </lineage>
</organism>
<dbReference type="GO" id="GO:0005886">
    <property type="term" value="C:plasma membrane"/>
    <property type="evidence" value="ECO:0007669"/>
    <property type="project" value="UniProtKB-SubCell"/>
</dbReference>
<evidence type="ECO:0000256" key="3">
    <source>
        <dbReference type="ARBA" id="ARBA00022475"/>
    </source>
</evidence>
<feature type="transmembrane region" description="Helical" evidence="7">
    <location>
        <begin position="85"/>
        <end position="108"/>
    </location>
</feature>
<dbReference type="Proteomes" id="UP000002011">
    <property type="component" value="Chromosome"/>
</dbReference>
<accession>C6VXV1</accession>
<dbReference type="AlphaFoldDB" id="C6VXV1"/>
<reference evidence="8 9" key="1">
    <citation type="journal article" date="2009" name="Stand. Genomic Sci.">
        <title>Complete genome sequence of Dyadobacter fermentans type strain (NS114).</title>
        <authorList>
            <person name="Lang E."/>
            <person name="Lapidus A."/>
            <person name="Chertkov O."/>
            <person name="Brettin T."/>
            <person name="Detter J.C."/>
            <person name="Han C."/>
            <person name="Copeland A."/>
            <person name="Glavina Del Rio T."/>
            <person name="Nolan M."/>
            <person name="Chen F."/>
            <person name="Lucas S."/>
            <person name="Tice H."/>
            <person name="Cheng J.F."/>
            <person name="Land M."/>
            <person name="Hauser L."/>
            <person name="Chang Y.J."/>
            <person name="Jeffries C.D."/>
            <person name="Kopitz M."/>
            <person name="Bruce D."/>
            <person name="Goodwin L."/>
            <person name="Pitluck S."/>
            <person name="Ovchinnikova G."/>
            <person name="Pati A."/>
            <person name="Ivanova N."/>
            <person name="Mavrommatis K."/>
            <person name="Chen A."/>
            <person name="Palaniappan K."/>
            <person name="Chain P."/>
            <person name="Bristow J."/>
            <person name="Eisen J.A."/>
            <person name="Markowitz V."/>
            <person name="Hugenholtz P."/>
            <person name="Goker M."/>
            <person name="Rohde M."/>
            <person name="Kyrpides N.C."/>
            <person name="Klenk H.P."/>
        </authorList>
    </citation>
    <scope>NUCLEOTIDE SEQUENCE [LARGE SCALE GENOMIC DNA]</scope>
    <source>
        <strain evidence="9">ATCC 700827 / DSM 18053 / CIP 107007 / KCTC 52180 / NS114</strain>
    </source>
</reference>
<evidence type="ECO:0000256" key="6">
    <source>
        <dbReference type="ARBA" id="ARBA00023136"/>
    </source>
</evidence>
<feature type="transmembrane region" description="Helical" evidence="7">
    <location>
        <begin position="426"/>
        <end position="446"/>
    </location>
</feature>
<evidence type="ECO:0000256" key="1">
    <source>
        <dbReference type="ARBA" id="ARBA00004651"/>
    </source>
</evidence>
<comment type="similarity">
    <text evidence="2">Belongs to the polysaccharide synthase family.</text>
</comment>
<keyword evidence="4 7" id="KW-0812">Transmembrane</keyword>
<dbReference type="CDD" id="cd13127">
    <property type="entry name" value="MATE_tuaB_like"/>
    <property type="match status" value="1"/>
</dbReference>